<protein>
    <recommendedName>
        <fullName evidence="3">Transposase</fullName>
    </recommendedName>
</protein>
<reference evidence="1 2" key="1">
    <citation type="submission" date="2024-06" db="EMBL/GenBank/DDBJ databases">
        <title>The Natural Products Discovery Center: Release of the First 8490 Sequenced Strains for Exploring Actinobacteria Biosynthetic Diversity.</title>
        <authorList>
            <person name="Kalkreuter E."/>
            <person name="Kautsar S.A."/>
            <person name="Yang D."/>
            <person name="Bader C.D."/>
            <person name="Teijaro C.N."/>
            <person name="Fluegel L."/>
            <person name="Davis C.M."/>
            <person name="Simpson J.R."/>
            <person name="Lauterbach L."/>
            <person name="Steele A.D."/>
            <person name="Gui C."/>
            <person name="Meng S."/>
            <person name="Li G."/>
            <person name="Viehrig K."/>
            <person name="Ye F."/>
            <person name="Su P."/>
            <person name="Kiefer A.F."/>
            <person name="Nichols A."/>
            <person name="Cepeda A.J."/>
            <person name="Yan W."/>
            <person name="Fan B."/>
            <person name="Jiang Y."/>
            <person name="Adhikari A."/>
            <person name="Zheng C.-J."/>
            <person name="Schuster L."/>
            <person name="Cowan T.M."/>
            <person name="Smanski M.J."/>
            <person name="Chevrette M.G."/>
            <person name="De Carvalho L.P.S."/>
            <person name="Shen B."/>
        </authorList>
    </citation>
    <scope>NUCLEOTIDE SEQUENCE [LARGE SCALE GENOMIC DNA]</scope>
    <source>
        <strain evidence="1 2">NPDC001615</strain>
    </source>
</reference>
<name>A0ABV1T162_9ACTN</name>
<dbReference type="EMBL" id="JBEOZY010000030">
    <property type="protein sequence ID" value="MER6167728.1"/>
    <property type="molecule type" value="Genomic_DNA"/>
</dbReference>
<dbReference type="Proteomes" id="UP001496720">
    <property type="component" value="Unassembled WGS sequence"/>
</dbReference>
<gene>
    <name evidence="1" type="ORF">ABT188_24800</name>
</gene>
<sequence length="47" mass="5062">MVENAVRTGAPKSLDTMSRAWAEQLNGLWLAQSAKTSETPEGSPEQS</sequence>
<evidence type="ECO:0008006" key="3">
    <source>
        <dbReference type="Google" id="ProtNLM"/>
    </source>
</evidence>
<dbReference type="RefSeq" id="WP_352149161.1">
    <property type="nucleotide sequence ID" value="NZ_JBEOZY010000030.1"/>
</dbReference>
<organism evidence="1 2">
    <name type="scientific">Streptomyces violaceorubidus</name>
    <dbReference type="NCBI Taxonomy" id="284042"/>
    <lineage>
        <taxon>Bacteria</taxon>
        <taxon>Bacillati</taxon>
        <taxon>Actinomycetota</taxon>
        <taxon>Actinomycetes</taxon>
        <taxon>Kitasatosporales</taxon>
        <taxon>Streptomycetaceae</taxon>
        <taxon>Streptomyces</taxon>
    </lineage>
</organism>
<keyword evidence="2" id="KW-1185">Reference proteome</keyword>
<evidence type="ECO:0000313" key="2">
    <source>
        <dbReference type="Proteomes" id="UP001496720"/>
    </source>
</evidence>
<proteinExistence type="predicted"/>
<accession>A0ABV1T162</accession>
<comment type="caution">
    <text evidence="1">The sequence shown here is derived from an EMBL/GenBank/DDBJ whole genome shotgun (WGS) entry which is preliminary data.</text>
</comment>
<evidence type="ECO:0000313" key="1">
    <source>
        <dbReference type="EMBL" id="MER6167728.1"/>
    </source>
</evidence>